<dbReference type="AlphaFoldDB" id="Q1GRP2"/>
<evidence type="ECO:0000256" key="1">
    <source>
        <dbReference type="SAM" id="MobiDB-lite"/>
    </source>
</evidence>
<dbReference type="HOGENOM" id="CLU_962791_0_0_5"/>
<accession>Q1GRP2</accession>
<evidence type="ECO:0000313" key="3">
    <source>
        <dbReference type="Proteomes" id="UP000006578"/>
    </source>
</evidence>
<feature type="region of interest" description="Disordered" evidence="1">
    <location>
        <begin position="1"/>
        <end position="68"/>
    </location>
</feature>
<keyword evidence="3" id="KW-1185">Reference proteome</keyword>
<dbReference type="EMBL" id="CP000356">
    <property type="protein sequence ID" value="ABF53680.1"/>
    <property type="molecule type" value="Genomic_DNA"/>
</dbReference>
<feature type="region of interest" description="Disordered" evidence="1">
    <location>
        <begin position="262"/>
        <end position="289"/>
    </location>
</feature>
<sequence>MALFRPSLRRRAESHPRNLTQRRYSRLRRNEGRAEGHVQPEPQKFQISPTPGLNPPAPQRRHCEERSDEAISSRRTKCYESWRLLRCARNDAYGYERGMLANAQRAPSDARGPLVSVAISRSYGLVGSSSSLSDAMMMPPMTAARARTAMIQLVLPSSSLWPSTAEAARAAGAADAATGAAIIEVAAREIAAFLSRFIIFSVHWIVLSNHTVKFVPGLLLPGLLTHGLRQLQRRFALPPEILVNYKQMKTCCRFLTHAAPAQRPRWSPDSPDDRECTDGTDHRDPRSTA</sequence>
<protein>
    <submittedName>
        <fullName evidence="2">Uncharacterized protein</fullName>
    </submittedName>
</protein>
<proteinExistence type="predicted"/>
<dbReference type="STRING" id="317655.Sala_1968"/>
<gene>
    <name evidence="2" type="ordered locus">Sala_1968</name>
</gene>
<organism evidence="2 3">
    <name type="scientific">Sphingopyxis alaskensis (strain DSM 13593 / LMG 18877 / RB2256)</name>
    <name type="common">Sphingomonas alaskensis</name>
    <dbReference type="NCBI Taxonomy" id="317655"/>
    <lineage>
        <taxon>Bacteria</taxon>
        <taxon>Pseudomonadati</taxon>
        <taxon>Pseudomonadota</taxon>
        <taxon>Alphaproteobacteria</taxon>
        <taxon>Sphingomonadales</taxon>
        <taxon>Sphingomonadaceae</taxon>
        <taxon>Sphingopyxis</taxon>
    </lineage>
</organism>
<feature type="compositionally biased region" description="Basic and acidic residues" evidence="1">
    <location>
        <begin position="28"/>
        <end position="38"/>
    </location>
</feature>
<reference evidence="2 3" key="1">
    <citation type="journal article" date="2009" name="Proc. Natl. Acad. Sci. U.S.A.">
        <title>The genomic basis of trophic strategy in marine bacteria.</title>
        <authorList>
            <person name="Lauro F.M."/>
            <person name="McDougald D."/>
            <person name="Thomas T."/>
            <person name="Williams T.J."/>
            <person name="Egan S."/>
            <person name="Rice S."/>
            <person name="DeMaere M.Z."/>
            <person name="Ting L."/>
            <person name="Ertan H."/>
            <person name="Johnson J."/>
            <person name="Ferriera S."/>
            <person name="Lapidus A."/>
            <person name="Anderson I."/>
            <person name="Kyrpides N."/>
            <person name="Munk A.C."/>
            <person name="Detter C."/>
            <person name="Han C.S."/>
            <person name="Brown M.V."/>
            <person name="Robb F.T."/>
            <person name="Kjelleberg S."/>
            <person name="Cavicchioli R."/>
        </authorList>
    </citation>
    <scope>NUCLEOTIDE SEQUENCE [LARGE SCALE GENOMIC DNA]</scope>
    <source>
        <strain evidence="3">DSM 13593 / LMG 18877 / RB2256</strain>
    </source>
</reference>
<evidence type="ECO:0000313" key="2">
    <source>
        <dbReference type="EMBL" id="ABF53680.1"/>
    </source>
</evidence>
<feature type="compositionally biased region" description="Basic and acidic residues" evidence="1">
    <location>
        <begin position="271"/>
        <end position="289"/>
    </location>
</feature>
<dbReference type="KEGG" id="sal:Sala_1968"/>
<dbReference type="Proteomes" id="UP000006578">
    <property type="component" value="Chromosome"/>
</dbReference>
<name>Q1GRP2_SPHAL</name>